<evidence type="ECO:0000313" key="6">
    <source>
        <dbReference type="EMBL" id="WAV90325.1"/>
    </source>
</evidence>
<keyword evidence="2" id="KW-0547">Nucleotide-binding</keyword>
<dbReference type="PRINTS" id="PR00474">
    <property type="entry name" value="GLU5KINASE"/>
</dbReference>
<dbReference type="InterPro" id="IPR001048">
    <property type="entry name" value="Asp/Glu/Uridylate_kinase"/>
</dbReference>
<dbReference type="GO" id="GO:0004349">
    <property type="term" value="F:glutamate 5-kinase activity"/>
    <property type="evidence" value="ECO:0007669"/>
    <property type="project" value="TreeGrafter"/>
</dbReference>
<dbReference type="Pfam" id="PF00696">
    <property type="entry name" value="AA_kinase"/>
    <property type="match status" value="1"/>
</dbReference>
<keyword evidence="1" id="KW-0808">Transferase</keyword>
<dbReference type="Proteomes" id="UP001164819">
    <property type="component" value="Chromosome"/>
</dbReference>
<dbReference type="RefSeq" id="WP_269315430.1">
    <property type="nucleotide sequence ID" value="NZ_CP098251.1"/>
</dbReference>
<dbReference type="InterPro" id="IPR036393">
    <property type="entry name" value="AceGlu_kinase-like_sf"/>
</dbReference>
<dbReference type="AlphaFoldDB" id="A0A9E9LC50"/>
<evidence type="ECO:0000259" key="5">
    <source>
        <dbReference type="Pfam" id="PF00696"/>
    </source>
</evidence>
<evidence type="ECO:0000256" key="1">
    <source>
        <dbReference type="ARBA" id="ARBA00022679"/>
    </source>
</evidence>
<evidence type="ECO:0000256" key="3">
    <source>
        <dbReference type="ARBA" id="ARBA00022777"/>
    </source>
</evidence>
<dbReference type="InterPro" id="IPR001057">
    <property type="entry name" value="Glu/AcGlu_kinase"/>
</dbReference>
<reference evidence="6" key="1">
    <citation type="journal article" date="2022" name="Front. Microbiol.">
        <title>New perspectives on an old grouping: The genomic and phenotypic variability of Oxalobacter formigenes and the implications for calcium oxalate stone prevention.</title>
        <authorList>
            <person name="Chmiel J.A."/>
            <person name="Carr C."/>
            <person name="Stuivenberg G.A."/>
            <person name="Venema R."/>
            <person name="Chanyi R.M."/>
            <person name="Al K.F."/>
            <person name="Giguere D."/>
            <person name="Say H."/>
            <person name="Akouris P.P."/>
            <person name="Dominguez Romero S.A."/>
            <person name="Kwong A."/>
            <person name="Tai V."/>
            <person name="Koval S.F."/>
            <person name="Razvi H."/>
            <person name="Bjazevic J."/>
            <person name="Burton J.P."/>
        </authorList>
    </citation>
    <scope>NUCLEOTIDE SEQUENCE</scope>
    <source>
        <strain evidence="6">OxK</strain>
    </source>
</reference>
<keyword evidence="4" id="KW-0067">ATP-binding</keyword>
<sequence>MFFRDVWLCRPPVSDKVVQKCPNGERSGFFSRRANRLVIFSDIDGLYDSDPCLHPEARLLSRIECIDDGAYAMAGGAGSRRGRSGMKTKLQAVRLATAQGIDTIITNGARPEALWWRAGRRGRCLPEGSESRTGYRKRRCVRSHGQCGCGCRAGRKKALCERNSHEWIGTSANTHKQIR</sequence>
<dbReference type="GO" id="GO:0005524">
    <property type="term" value="F:ATP binding"/>
    <property type="evidence" value="ECO:0007669"/>
    <property type="project" value="UniProtKB-KW"/>
</dbReference>
<dbReference type="Gene3D" id="3.40.1160.10">
    <property type="entry name" value="Acetylglutamate kinase-like"/>
    <property type="match status" value="1"/>
</dbReference>
<dbReference type="GO" id="GO:0005829">
    <property type="term" value="C:cytosol"/>
    <property type="evidence" value="ECO:0007669"/>
    <property type="project" value="TreeGrafter"/>
</dbReference>
<accession>A0A9E9LC50</accession>
<dbReference type="SUPFAM" id="SSF53633">
    <property type="entry name" value="Carbamate kinase-like"/>
    <property type="match status" value="1"/>
</dbReference>
<dbReference type="EMBL" id="CP098251">
    <property type="protein sequence ID" value="WAV90325.1"/>
    <property type="molecule type" value="Genomic_DNA"/>
</dbReference>
<gene>
    <name evidence="6" type="ORF">NB646_05475</name>
</gene>
<protein>
    <recommendedName>
        <fullName evidence="5">Aspartate/glutamate/uridylate kinase domain-containing protein</fullName>
    </recommendedName>
</protein>
<dbReference type="PANTHER" id="PTHR43654:SF1">
    <property type="entry name" value="ISOPENTENYL PHOSPHATE KINASE"/>
    <property type="match status" value="1"/>
</dbReference>
<evidence type="ECO:0000256" key="2">
    <source>
        <dbReference type="ARBA" id="ARBA00022741"/>
    </source>
</evidence>
<dbReference type="PANTHER" id="PTHR43654">
    <property type="entry name" value="GLUTAMATE 5-KINASE"/>
    <property type="match status" value="1"/>
</dbReference>
<feature type="domain" description="Aspartate/glutamate/uridylate kinase" evidence="5">
    <location>
        <begin position="34"/>
        <end position="107"/>
    </location>
</feature>
<proteinExistence type="predicted"/>
<evidence type="ECO:0000256" key="4">
    <source>
        <dbReference type="ARBA" id="ARBA00022840"/>
    </source>
</evidence>
<keyword evidence="3" id="KW-0418">Kinase</keyword>
<organism evidence="6">
    <name type="scientific">Oxalobacter aliiformigenes</name>
    <dbReference type="NCBI Taxonomy" id="2946593"/>
    <lineage>
        <taxon>Bacteria</taxon>
        <taxon>Pseudomonadati</taxon>
        <taxon>Pseudomonadota</taxon>
        <taxon>Betaproteobacteria</taxon>
        <taxon>Burkholderiales</taxon>
        <taxon>Oxalobacteraceae</taxon>
        <taxon>Oxalobacter</taxon>
    </lineage>
</organism>
<name>A0A9E9LC50_9BURK</name>